<evidence type="ECO:0000256" key="2">
    <source>
        <dbReference type="SAM" id="Phobius"/>
    </source>
</evidence>
<feature type="region of interest" description="Disordered" evidence="1">
    <location>
        <begin position="87"/>
        <end position="106"/>
    </location>
</feature>
<keyword evidence="2" id="KW-1133">Transmembrane helix</keyword>
<feature type="transmembrane region" description="Helical" evidence="2">
    <location>
        <begin position="326"/>
        <end position="346"/>
    </location>
</feature>
<feature type="transmembrane region" description="Helical" evidence="2">
    <location>
        <begin position="190"/>
        <end position="212"/>
    </location>
</feature>
<feature type="region of interest" description="Disordered" evidence="1">
    <location>
        <begin position="414"/>
        <end position="444"/>
    </location>
</feature>
<dbReference type="EMBL" id="CAKOGP040000569">
    <property type="protein sequence ID" value="CAJ1936857.1"/>
    <property type="molecule type" value="Genomic_DNA"/>
</dbReference>
<keyword evidence="4" id="KW-1185">Reference proteome</keyword>
<evidence type="ECO:0000256" key="1">
    <source>
        <dbReference type="SAM" id="MobiDB-lite"/>
    </source>
</evidence>
<feature type="compositionally biased region" description="Basic and acidic residues" evidence="1">
    <location>
        <begin position="435"/>
        <end position="444"/>
    </location>
</feature>
<organism evidence="3 4">
    <name type="scientific">Cylindrotheca closterium</name>
    <dbReference type="NCBI Taxonomy" id="2856"/>
    <lineage>
        <taxon>Eukaryota</taxon>
        <taxon>Sar</taxon>
        <taxon>Stramenopiles</taxon>
        <taxon>Ochrophyta</taxon>
        <taxon>Bacillariophyta</taxon>
        <taxon>Bacillariophyceae</taxon>
        <taxon>Bacillariophycidae</taxon>
        <taxon>Bacillariales</taxon>
        <taxon>Bacillariaceae</taxon>
        <taxon>Cylindrotheca</taxon>
    </lineage>
</organism>
<evidence type="ECO:0000313" key="4">
    <source>
        <dbReference type="Proteomes" id="UP001295423"/>
    </source>
</evidence>
<feature type="transmembrane region" description="Helical" evidence="2">
    <location>
        <begin position="148"/>
        <end position="170"/>
    </location>
</feature>
<feature type="transmembrane region" description="Helical" evidence="2">
    <location>
        <begin position="352"/>
        <end position="373"/>
    </location>
</feature>
<keyword evidence="2" id="KW-0812">Transmembrane</keyword>
<gene>
    <name evidence="3" type="ORF">CYCCA115_LOCUS5398</name>
</gene>
<accession>A0AAD2CKA0</accession>
<comment type="caution">
    <text evidence="3">The sequence shown here is derived from an EMBL/GenBank/DDBJ whole genome shotgun (WGS) entry which is preliminary data.</text>
</comment>
<feature type="transmembrane region" description="Helical" evidence="2">
    <location>
        <begin position="12"/>
        <end position="33"/>
    </location>
</feature>
<proteinExistence type="predicted"/>
<protein>
    <submittedName>
        <fullName evidence="3">Uncharacterized protein</fullName>
    </submittedName>
</protein>
<keyword evidence="2" id="KW-0472">Membrane</keyword>
<reference evidence="3" key="1">
    <citation type="submission" date="2023-08" db="EMBL/GenBank/DDBJ databases">
        <authorList>
            <person name="Audoor S."/>
            <person name="Bilcke G."/>
        </authorList>
    </citation>
    <scope>NUCLEOTIDE SEQUENCE</scope>
</reference>
<sequence length="444" mass="48572">MVYHKSRTPTGIALRLVIICLLSMAGHSLAFSARPQPVAVFRHYLPTFSSSSSVSSMPCIRASPQATSRLSPLSSLSPITTKRHYSTSLQASPISSSISDDDDEEGEPNILEKFASLFSTKAATKVSQKYQKIAPITQKTGLLTLFRVGIPSILSGILAFYAFPALSLWLCSFWNDAGVFAVLSQDSSQFVQNFLTVAGLLFSILVGQTYYFMYQQQEMVYYALFSEVTEAKSLLEQVALVCQGRTMYPKVLSAISKYVKTDLKKLSADPAVLLSARPVDDPLETIMYLTSVGVPGTVYDTVRSLRQARAQRLGALQRKLPTVHMLLLWILAAIELVSFPLLGAGTQSIGGYNILTIEGCLFGVMTASIVLTLRVVAELWRPAGGAYNVDKVLKTMVSGLEEELKARMSGKKLDNMKESYPSPAKTIDGDYLGRASDRISKQNP</sequence>
<dbReference type="AlphaFoldDB" id="A0AAD2CKA0"/>
<dbReference type="Proteomes" id="UP001295423">
    <property type="component" value="Unassembled WGS sequence"/>
</dbReference>
<name>A0AAD2CKA0_9STRA</name>
<evidence type="ECO:0000313" key="3">
    <source>
        <dbReference type="EMBL" id="CAJ1936857.1"/>
    </source>
</evidence>